<evidence type="ECO:0000256" key="3">
    <source>
        <dbReference type="ARBA" id="ARBA00023172"/>
    </source>
</evidence>
<dbReference type="InterPro" id="IPR011010">
    <property type="entry name" value="DNA_brk_join_enz"/>
</dbReference>
<feature type="compositionally biased region" description="Basic and acidic residues" evidence="5">
    <location>
        <begin position="347"/>
        <end position="365"/>
    </location>
</feature>
<organism evidence="8 9">
    <name type="scientific">Halorubrum yunnanense</name>
    <dbReference type="NCBI Taxonomy" id="1526162"/>
    <lineage>
        <taxon>Archaea</taxon>
        <taxon>Methanobacteriati</taxon>
        <taxon>Methanobacteriota</taxon>
        <taxon>Stenosarchaea group</taxon>
        <taxon>Halobacteria</taxon>
        <taxon>Halobacteriales</taxon>
        <taxon>Haloferacaceae</taxon>
        <taxon>Halorubrum</taxon>
    </lineage>
</organism>
<keyword evidence="9" id="KW-1185">Reference proteome</keyword>
<keyword evidence="3" id="KW-0233">DNA recombination</keyword>
<feature type="region of interest" description="Disordered" evidence="5">
    <location>
        <begin position="347"/>
        <end position="371"/>
    </location>
</feature>
<dbReference type="GO" id="GO:0006310">
    <property type="term" value="P:DNA recombination"/>
    <property type="evidence" value="ECO:0007669"/>
    <property type="project" value="UniProtKB-KW"/>
</dbReference>
<accession>A0ABD5YCT6</accession>
<comment type="caution">
    <text evidence="8">The sequence shown here is derived from an EMBL/GenBank/DDBJ whole genome shotgun (WGS) entry which is preliminary data.</text>
</comment>
<dbReference type="Gene3D" id="1.10.150.130">
    <property type="match status" value="1"/>
</dbReference>
<dbReference type="PROSITE" id="PS51900">
    <property type="entry name" value="CB"/>
    <property type="match status" value="1"/>
</dbReference>
<evidence type="ECO:0000256" key="2">
    <source>
        <dbReference type="ARBA" id="ARBA00023125"/>
    </source>
</evidence>
<dbReference type="Pfam" id="PF00589">
    <property type="entry name" value="Phage_integrase"/>
    <property type="match status" value="1"/>
</dbReference>
<dbReference type="PANTHER" id="PTHR30349:SF41">
    <property type="entry name" value="INTEGRASE_RECOMBINASE PROTEIN MJ0367-RELATED"/>
    <property type="match status" value="1"/>
</dbReference>
<dbReference type="InterPro" id="IPR044068">
    <property type="entry name" value="CB"/>
</dbReference>
<dbReference type="PANTHER" id="PTHR30349">
    <property type="entry name" value="PHAGE INTEGRASE-RELATED"/>
    <property type="match status" value="1"/>
</dbReference>
<feature type="domain" description="Core-binding (CB)" evidence="7">
    <location>
        <begin position="32"/>
        <end position="115"/>
    </location>
</feature>
<evidence type="ECO:0000259" key="7">
    <source>
        <dbReference type="PROSITE" id="PS51900"/>
    </source>
</evidence>
<keyword evidence="1" id="KW-0229">DNA integration</keyword>
<name>A0ABD5YCT6_9EURY</name>
<protein>
    <submittedName>
        <fullName evidence="8">Tyrosine-type recombinase/integrase</fullName>
    </submittedName>
</protein>
<evidence type="ECO:0000313" key="9">
    <source>
        <dbReference type="Proteomes" id="UP001596390"/>
    </source>
</evidence>
<dbReference type="InterPro" id="IPR050090">
    <property type="entry name" value="Tyrosine_recombinase_XerCD"/>
</dbReference>
<proteinExistence type="predicted"/>
<keyword evidence="2 4" id="KW-0238">DNA-binding</keyword>
<dbReference type="CDD" id="cd00397">
    <property type="entry name" value="DNA_BRE_C"/>
    <property type="match status" value="1"/>
</dbReference>
<dbReference type="GO" id="GO:0015074">
    <property type="term" value="P:DNA integration"/>
    <property type="evidence" value="ECO:0007669"/>
    <property type="project" value="UniProtKB-KW"/>
</dbReference>
<sequence length="371" mass="42351">MSNEVPSIAEPDSLENRLEELLEQTTESLEPTDPERALELYLDDKARDCQEATVDAHRSRLGFFVDWCDDQDIDTLDQLSARDLNEFRVWRREDLNVVSEKTQMDSLRVFIEWCETIDAVESGLYRKVDSPNLDNGENARDTVLNAKRAQEILAYLERYEYATTEHVCWVVLTETGVRLGGARALDVGDYQADAETPHIEIHHRPDSDTPIKNKEPGERRVAITEAACDVIDDYLEQRRPDIVDDHGRDPLLATQRGRVGTSTIRTYVYRWSRPCAIGRECPHDRDPDDCEAANNEARAARCPSSVTPHPIRRGYITQLLRAGVPVEIVSDRCNVSPTIIDQHYHVRSKEDKMKQRQEALDDVDGRGSSYT</sequence>
<reference evidence="8 9" key="1">
    <citation type="journal article" date="2019" name="Int. J. Syst. Evol. Microbiol.">
        <title>The Global Catalogue of Microorganisms (GCM) 10K type strain sequencing project: providing services to taxonomists for standard genome sequencing and annotation.</title>
        <authorList>
            <consortium name="The Broad Institute Genomics Platform"/>
            <consortium name="The Broad Institute Genome Sequencing Center for Infectious Disease"/>
            <person name="Wu L."/>
            <person name="Ma J."/>
        </authorList>
    </citation>
    <scope>NUCLEOTIDE SEQUENCE [LARGE SCALE GENOMIC DNA]</scope>
    <source>
        <strain evidence="8 9">Q85</strain>
    </source>
</reference>
<gene>
    <name evidence="8" type="ORF">ACFQMK_00925</name>
</gene>
<dbReference type="RefSeq" id="WP_267662467.1">
    <property type="nucleotide sequence ID" value="NZ_JAODIX010000001.1"/>
</dbReference>
<dbReference type="Proteomes" id="UP001596390">
    <property type="component" value="Unassembled WGS sequence"/>
</dbReference>
<evidence type="ECO:0000256" key="4">
    <source>
        <dbReference type="PROSITE-ProRule" id="PRU01248"/>
    </source>
</evidence>
<dbReference type="InterPro" id="IPR013762">
    <property type="entry name" value="Integrase-like_cat_sf"/>
</dbReference>
<evidence type="ECO:0000259" key="6">
    <source>
        <dbReference type="PROSITE" id="PS51898"/>
    </source>
</evidence>
<dbReference type="PROSITE" id="PS51898">
    <property type="entry name" value="TYR_RECOMBINASE"/>
    <property type="match status" value="1"/>
</dbReference>
<dbReference type="SUPFAM" id="SSF56349">
    <property type="entry name" value="DNA breaking-rejoining enzymes"/>
    <property type="match status" value="1"/>
</dbReference>
<dbReference type="EMBL" id="JBHSZZ010000001">
    <property type="protein sequence ID" value="MFC7185485.1"/>
    <property type="molecule type" value="Genomic_DNA"/>
</dbReference>
<evidence type="ECO:0000256" key="1">
    <source>
        <dbReference type="ARBA" id="ARBA00022908"/>
    </source>
</evidence>
<evidence type="ECO:0000256" key="5">
    <source>
        <dbReference type="SAM" id="MobiDB-lite"/>
    </source>
</evidence>
<dbReference type="GO" id="GO:0003677">
    <property type="term" value="F:DNA binding"/>
    <property type="evidence" value="ECO:0007669"/>
    <property type="project" value="UniProtKB-UniRule"/>
</dbReference>
<dbReference type="InterPro" id="IPR002104">
    <property type="entry name" value="Integrase_catalytic"/>
</dbReference>
<dbReference type="AlphaFoldDB" id="A0ABD5YCT6"/>
<evidence type="ECO:0000313" key="8">
    <source>
        <dbReference type="EMBL" id="MFC7185485.1"/>
    </source>
</evidence>
<feature type="domain" description="Tyr recombinase" evidence="6">
    <location>
        <begin position="139"/>
        <end position="357"/>
    </location>
</feature>
<dbReference type="Gene3D" id="1.10.443.10">
    <property type="entry name" value="Intergrase catalytic core"/>
    <property type="match status" value="1"/>
</dbReference>
<dbReference type="InterPro" id="IPR010998">
    <property type="entry name" value="Integrase_recombinase_N"/>
</dbReference>